<dbReference type="GO" id="GO:0009738">
    <property type="term" value="P:abscisic acid-activated signaling pathway"/>
    <property type="evidence" value="ECO:0007669"/>
    <property type="project" value="InterPro"/>
</dbReference>
<comment type="similarity">
    <text evidence="1">Belongs to the BetVI family.</text>
</comment>
<protein>
    <recommendedName>
        <fullName evidence="4">Bet v I/Major latex protein domain-containing protein</fullName>
    </recommendedName>
</protein>
<dbReference type="EMBL" id="DUZY01000004">
    <property type="protein sequence ID" value="DAD38165.1"/>
    <property type="molecule type" value="Genomic_DNA"/>
</dbReference>
<evidence type="ECO:0008006" key="4">
    <source>
        <dbReference type="Google" id="ProtNLM"/>
    </source>
</evidence>
<dbReference type="Gene3D" id="3.30.530.20">
    <property type="match status" value="1"/>
</dbReference>
<gene>
    <name evidence="2" type="ORF">HUJ06_008806</name>
</gene>
<evidence type="ECO:0000313" key="3">
    <source>
        <dbReference type="Proteomes" id="UP000607653"/>
    </source>
</evidence>
<dbReference type="InterPro" id="IPR023393">
    <property type="entry name" value="START-like_dom_sf"/>
</dbReference>
<dbReference type="GO" id="GO:0038023">
    <property type="term" value="F:signaling receptor activity"/>
    <property type="evidence" value="ECO:0007669"/>
    <property type="project" value="InterPro"/>
</dbReference>
<dbReference type="GO" id="GO:0004864">
    <property type="term" value="F:protein phosphatase inhibitor activity"/>
    <property type="evidence" value="ECO:0007669"/>
    <property type="project" value="InterPro"/>
</dbReference>
<dbReference type="PANTHER" id="PTHR31213">
    <property type="entry name" value="OS08G0374000 PROTEIN-RELATED"/>
    <property type="match status" value="1"/>
</dbReference>
<proteinExistence type="inferred from homology"/>
<keyword evidence="3" id="KW-1185">Reference proteome</keyword>
<reference evidence="2 3" key="1">
    <citation type="journal article" date="2020" name="Mol. Biol. Evol.">
        <title>Distinct Expression and Methylation Patterns for Genes with Different Fates following a Single Whole-Genome Duplication in Flowering Plants.</title>
        <authorList>
            <person name="Shi T."/>
            <person name="Rahmani R.S."/>
            <person name="Gugger P.F."/>
            <person name="Wang M."/>
            <person name="Li H."/>
            <person name="Zhang Y."/>
            <person name="Li Z."/>
            <person name="Wang Q."/>
            <person name="Van de Peer Y."/>
            <person name="Marchal K."/>
            <person name="Chen J."/>
        </authorList>
    </citation>
    <scope>NUCLEOTIDE SEQUENCE [LARGE SCALE GENOMIC DNA]</scope>
    <source>
        <tissue evidence="2">Leaf</tissue>
    </source>
</reference>
<accession>A0A822Z3V0</accession>
<evidence type="ECO:0000313" key="2">
    <source>
        <dbReference type="EMBL" id="DAD38165.1"/>
    </source>
</evidence>
<dbReference type="InterPro" id="IPR050279">
    <property type="entry name" value="Plant_def-hormone_signal"/>
</dbReference>
<dbReference type="SUPFAM" id="SSF55961">
    <property type="entry name" value="Bet v1-like"/>
    <property type="match status" value="1"/>
</dbReference>
<evidence type="ECO:0000256" key="1">
    <source>
        <dbReference type="ARBA" id="ARBA00009744"/>
    </source>
</evidence>
<dbReference type="PRINTS" id="PR00634">
    <property type="entry name" value="BETALLERGEN"/>
</dbReference>
<dbReference type="AlphaFoldDB" id="A0A822Z3V0"/>
<dbReference type="FunFam" id="3.30.530.20:FF:000007">
    <property type="entry name" value="Major pollen allergen Bet v 1-A"/>
    <property type="match status" value="1"/>
</dbReference>
<dbReference type="Proteomes" id="UP000607653">
    <property type="component" value="Unassembled WGS sequence"/>
</dbReference>
<sequence>MGVVIYTQEFTCAIPPARMFKALILDSHNLCPKLMPQSIKSIDILGDGGVGTIKQTNFTEGLSYKLHLIYSLMILDKCFFLVFGDTPESPIRAVE</sequence>
<name>A0A822Z3V0_NELNU</name>
<organism evidence="2 3">
    <name type="scientific">Nelumbo nucifera</name>
    <name type="common">Sacred lotus</name>
    <dbReference type="NCBI Taxonomy" id="4432"/>
    <lineage>
        <taxon>Eukaryota</taxon>
        <taxon>Viridiplantae</taxon>
        <taxon>Streptophyta</taxon>
        <taxon>Embryophyta</taxon>
        <taxon>Tracheophyta</taxon>
        <taxon>Spermatophyta</taxon>
        <taxon>Magnoliopsida</taxon>
        <taxon>Proteales</taxon>
        <taxon>Nelumbonaceae</taxon>
        <taxon>Nelumbo</taxon>
    </lineage>
</organism>
<dbReference type="GO" id="GO:0010427">
    <property type="term" value="F:abscisic acid binding"/>
    <property type="evidence" value="ECO:0007669"/>
    <property type="project" value="InterPro"/>
</dbReference>
<dbReference type="InterPro" id="IPR024949">
    <property type="entry name" value="Bet_v_I_allergen"/>
</dbReference>
<dbReference type="PANTHER" id="PTHR31213:SF70">
    <property type="entry name" value="MAJOR ALLERGEN PRU AR 1-LIKE"/>
    <property type="match status" value="1"/>
</dbReference>
<comment type="caution">
    <text evidence="2">The sequence shown here is derived from an EMBL/GenBank/DDBJ whole genome shotgun (WGS) entry which is preliminary data.</text>
</comment>